<dbReference type="InterPro" id="IPR003660">
    <property type="entry name" value="HAMP_dom"/>
</dbReference>
<evidence type="ECO:0000313" key="9">
    <source>
        <dbReference type="Proteomes" id="UP000420562"/>
    </source>
</evidence>
<evidence type="ECO:0000313" key="8">
    <source>
        <dbReference type="EMBL" id="KAB0666300.1"/>
    </source>
</evidence>
<evidence type="ECO:0000259" key="7">
    <source>
        <dbReference type="PROSITE" id="PS50885"/>
    </source>
</evidence>
<dbReference type="Pfam" id="PF00015">
    <property type="entry name" value="MCPsignal"/>
    <property type="match status" value="1"/>
</dbReference>
<evidence type="ECO:0000256" key="4">
    <source>
        <dbReference type="PROSITE-ProRule" id="PRU00284"/>
    </source>
</evidence>
<dbReference type="GO" id="GO:0016020">
    <property type="term" value="C:membrane"/>
    <property type="evidence" value="ECO:0007669"/>
    <property type="project" value="UniProtKB-SubCell"/>
</dbReference>
<dbReference type="CDD" id="cd11386">
    <property type="entry name" value="MCP_signal"/>
    <property type="match status" value="1"/>
</dbReference>
<dbReference type="PANTHER" id="PTHR32089:SF112">
    <property type="entry name" value="LYSOZYME-LIKE PROTEIN-RELATED"/>
    <property type="match status" value="1"/>
</dbReference>
<dbReference type="SUPFAM" id="SSF58104">
    <property type="entry name" value="Methyl-accepting chemotaxis protein (MCP) signaling domain"/>
    <property type="match status" value="1"/>
</dbReference>
<dbReference type="GO" id="GO:0006935">
    <property type="term" value="P:chemotaxis"/>
    <property type="evidence" value="ECO:0007669"/>
    <property type="project" value="UniProtKB-ARBA"/>
</dbReference>
<proteinExistence type="inferred from homology"/>
<keyword evidence="5" id="KW-0472">Membrane</keyword>
<dbReference type="SMART" id="SM00283">
    <property type="entry name" value="MA"/>
    <property type="match status" value="1"/>
</dbReference>
<comment type="subcellular location">
    <subcellularLocation>
        <location evidence="1">Membrane</location>
    </subcellularLocation>
</comment>
<reference evidence="8 9" key="1">
    <citation type="submission" date="2019-09" db="EMBL/GenBank/DDBJ databases">
        <title>Geobacter sp. Red96, a novel strain isolated from paddy soil.</title>
        <authorList>
            <person name="Xu Z."/>
            <person name="Masuda Y."/>
            <person name="Itoh H."/>
            <person name="Senoo K."/>
        </authorList>
    </citation>
    <scope>NUCLEOTIDE SEQUENCE [LARGE SCALE GENOMIC DNA]</scope>
    <source>
        <strain evidence="8 9">Red96</strain>
    </source>
</reference>
<organism evidence="8 9">
    <name type="scientific">Oryzomonas japonica</name>
    <dbReference type="NCBI Taxonomy" id="2603858"/>
    <lineage>
        <taxon>Bacteria</taxon>
        <taxon>Pseudomonadati</taxon>
        <taxon>Thermodesulfobacteriota</taxon>
        <taxon>Desulfuromonadia</taxon>
        <taxon>Geobacterales</taxon>
        <taxon>Geobacteraceae</taxon>
        <taxon>Oryzomonas</taxon>
    </lineage>
</organism>
<dbReference type="GO" id="GO:0007165">
    <property type="term" value="P:signal transduction"/>
    <property type="evidence" value="ECO:0007669"/>
    <property type="project" value="UniProtKB-KW"/>
</dbReference>
<dbReference type="FunFam" id="1.10.287.950:FF:000001">
    <property type="entry name" value="Methyl-accepting chemotaxis sensory transducer"/>
    <property type="match status" value="1"/>
</dbReference>
<comment type="similarity">
    <text evidence="3">Belongs to the methyl-accepting chemotaxis (MCP) protein family.</text>
</comment>
<keyword evidence="5" id="KW-1133">Transmembrane helix</keyword>
<feature type="transmembrane region" description="Helical" evidence="5">
    <location>
        <begin position="176"/>
        <end position="196"/>
    </location>
</feature>
<keyword evidence="2 4" id="KW-0807">Transducer</keyword>
<accession>A0A7J4ZSV4</accession>
<dbReference type="InterPro" id="IPR004089">
    <property type="entry name" value="MCPsignal_dom"/>
</dbReference>
<comment type="caution">
    <text evidence="8">The sequence shown here is derived from an EMBL/GenBank/DDBJ whole genome shotgun (WGS) entry which is preliminary data.</text>
</comment>
<evidence type="ECO:0000256" key="5">
    <source>
        <dbReference type="SAM" id="Phobius"/>
    </source>
</evidence>
<evidence type="ECO:0000256" key="3">
    <source>
        <dbReference type="ARBA" id="ARBA00029447"/>
    </source>
</evidence>
<name>A0A7J4ZSV4_9BACT</name>
<sequence length="527" mass="56562">MAGFMVFSLTAFTVLHKVKVNGPVYGEIVQGKDLVADILPPPEYIIEPYLIVLQALHEPDKTKQQQLYDSFTKLKKEYEERHAYWQKELQEGEMKQLLVDGSYNPAMMFFDKAVKEFFPAIQQGDRAKADDIVKTSLAGLYETHRKQIDKLVALTEAKGSLIEKDTDKLLGRSQTIMIGVCLVVLLGCAILSTLIIRSISGTFAYCSSITDRIAAGDLSLEVAVAGRGSVRTMLCSLKSMVDGFRDVIGRVSATSADLANASRNLSVTSQSIADTTEKVASESESVATAGEQMAGTSHEISRNCHVAADNSQASSSIATTGVDVVQQTITVMERIAGQVRALSATVETLGQRSDQIGAIIVTIEDIADQTNLLALNAAIEAARAGEQGRGFAVVADEVRALAERTTTATREIGEMIKVIQTETSGAVRAMEEGVREVEGGTAVAGKSEHALHEIQEQVNSVSLQISQIATAAEEQTATTEQISSNIQHITLLVQDTAKGSHECADSASRLAGLADGLQAVVNRFRLA</sequence>
<dbReference type="EMBL" id="VZQZ01000003">
    <property type="protein sequence ID" value="KAB0666300.1"/>
    <property type="molecule type" value="Genomic_DNA"/>
</dbReference>
<dbReference type="PROSITE" id="PS50885">
    <property type="entry name" value="HAMP"/>
    <property type="match status" value="1"/>
</dbReference>
<feature type="domain" description="Methyl-accepting transducer" evidence="6">
    <location>
        <begin position="254"/>
        <end position="490"/>
    </location>
</feature>
<keyword evidence="9" id="KW-1185">Reference proteome</keyword>
<dbReference type="AlphaFoldDB" id="A0A7J4ZSV4"/>
<evidence type="ECO:0000256" key="1">
    <source>
        <dbReference type="ARBA" id="ARBA00004370"/>
    </source>
</evidence>
<feature type="domain" description="HAMP" evidence="7">
    <location>
        <begin position="197"/>
        <end position="249"/>
    </location>
</feature>
<gene>
    <name evidence="8" type="ORF">F6V25_05820</name>
</gene>
<evidence type="ECO:0000256" key="2">
    <source>
        <dbReference type="ARBA" id="ARBA00023224"/>
    </source>
</evidence>
<dbReference type="PANTHER" id="PTHR32089">
    <property type="entry name" value="METHYL-ACCEPTING CHEMOTAXIS PROTEIN MCPB"/>
    <property type="match status" value="1"/>
</dbReference>
<dbReference type="Gene3D" id="1.10.287.950">
    <property type="entry name" value="Methyl-accepting chemotaxis protein"/>
    <property type="match status" value="1"/>
</dbReference>
<evidence type="ECO:0000259" key="6">
    <source>
        <dbReference type="PROSITE" id="PS50111"/>
    </source>
</evidence>
<keyword evidence="5" id="KW-0812">Transmembrane</keyword>
<dbReference type="Proteomes" id="UP000420562">
    <property type="component" value="Unassembled WGS sequence"/>
</dbReference>
<protein>
    <submittedName>
        <fullName evidence="8">Methyl-accepting chemotaxis protein</fullName>
    </submittedName>
</protein>
<dbReference type="PROSITE" id="PS50111">
    <property type="entry name" value="CHEMOTAXIS_TRANSDUC_2"/>
    <property type="match status" value="1"/>
</dbReference>